<reference evidence="1 2" key="1">
    <citation type="submission" date="2018-08" db="EMBL/GenBank/DDBJ databases">
        <title>A genome reference for cultivated species of the human gut microbiota.</title>
        <authorList>
            <person name="Zou Y."/>
            <person name="Xue W."/>
            <person name="Luo G."/>
        </authorList>
    </citation>
    <scope>NUCLEOTIDE SEQUENCE [LARGE SCALE GENOMIC DNA]</scope>
    <source>
        <strain evidence="1 2">AM17-48</strain>
    </source>
</reference>
<dbReference type="EMBL" id="QRJR01000003">
    <property type="protein sequence ID" value="RHH50020.1"/>
    <property type="molecule type" value="Genomic_DNA"/>
</dbReference>
<organism evidence="1 2">
    <name type="scientific">Bacteroides ovatus</name>
    <dbReference type="NCBI Taxonomy" id="28116"/>
    <lineage>
        <taxon>Bacteria</taxon>
        <taxon>Pseudomonadati</taxon>
        <taxon>Bacteroidota</taxon>
        <taxon>Bacteroidia</taxon>
        <taxon>Bacteroidales</taxon>
        <taxon>Bacteroidaceae</taxon>
        <taxon>Bacteroides</taxon>
    </lineage>
</organism>
<dbReference type="RefSeq" id="WP_118299366.1">
    <property type="nucleotide sequence ID" value="NZ_QRJR01000003.1"/>
</dbReference>
<proteinExistence type="predicted"/>
<name>A0A414X7A3_BACOV</name>
<gene>
    <name evidence="1" type="ORF">DW206_05115</name>
</gene>
<accession>A0A414X7A3</accession>
<sequence length="452" mass="51904">MAEIKDKIGGFRFVDAGVGTYAINMSLGNNELSSFFNGSSSNWDGDPVTIAGVRVVPWGIDNNLPKTVRDILEKNNLGPGILDRKTGLMYGQGPMLYRVNVVNNERVQEWLIDNEIQEWLDTWDYRSYIRNAFVEYNHMKGVFVKYYAAKSIRIGKPWITRLEALHSTDCRMVWPENDSRRLEDVKQFLIGDFDSYTSKRMMLYSIFDKWNPSATETAVKYHSMRSFGRNMYAISSFHGSIPWLLDANTLPEIIQYLNENMIASAYIVHEPEEYWRQKEEMIRAMHEEWREAQIYEEIDRLRDELTKRIADVMAGKKNAGKFFTCVDFVDQDGNLQSWKIEPIEMNVDKYIAAQAEISRIADSSTTSGFGLNPALSNIIIDGKGDSGSQMLYALKIFYGADTQIPEEIALEALNDAIRINFPHKKGLFVGMYRKVINKEDNVTSDKRATNQV</sequence>
<evidence type="ECO:0008006" key="3">
    <source>
        <dbReference type="Google" id="ProtNLM"/>
    </source>
</evidence>
<evidence type="ECO:0000313" key="1">
    <source>
        <dbReference type="EMBL" id="RHH50020.1"/>
    </source>
</evidence>
<dbReference type="AlphaFoldDB" id="A0A414X7A3"/>
<comment type="caution">
    <text evidence="1">The sequence shown here is derived from an EMBL/GenBank/DDBJ whole genome shotgun (WGS) entry which is preliminary data.</text>
</comment>
<evidence type="ECO:0000313" key="2">
    <source>
        <dbReference type="Proteomes" id="UP000283329"/>
    </source>
</evidence>
<protein>
    <recommendedName>
        <fullName evidence="3">Phage portal protein</fullName>
    </recommendedName>
</protein>
<dbReference type="Proteomes" id="UP000283329">
    <property type="component" value="Unassembled WGS sequence"/>
</dbReference>